<dbReference type="KEGG" id="stui:GCM10017668_21320"/>
<sequence>MGRLPEGKVTMADDLSPSDFTFGEKARLAGLVARMAKRGVAGMDVDISDLQRRVERIENQARRRKHSK</sequence>
<reference evidence="2 3" key="1">
    <citation type="journal article" date="2014" name="Int. J. Syst. Evol. Microbiol.">
        <title>Complete genome sequence of Corynebacterium casei LMG S-19264T (=DSM 44701T), isolated from a smear-ripened cheese.</title>
        <authorList>
            <consortium name="US DOE Joint Genome Institute (JGI-PGF)"/>
            <person name="Walter F."/>
            <person name="Albersmeier A."/>
            <person name="Kalinowski J."/>
            <person name="Ruckert C."/>
        </authorList>
    </citation>
    <scope>NUCLEOTIDE SEQUENCE [LARGE SCALE GENOMIC DNA]</scope>
    <source>
        <strain evidence="2 3">JCM 4255</strain>
    </source>
</reference>
<protein>
    <submittedName>
        <fullName evidence="2">Uncharacterized protein</fullName>
    </submittedName>
</protein>
<name>A0A7G1NBX2_9ACTN</name>
<evidence type="ECO:0000313" key="2">
    <source>
        <dbReference type="EMBL" id="BCL20289.1"/>
    </source>
</evidence>
<dbReference type="EMBL" id="AP023439">
    <property type="protein sequence ID" value="BCL20289.1"/>
    <property type="molecule type" value="Genomic_DNA"/>
</dbReference>
<feature type="coiled-coil region" evidence="1">
    <location>
        <begin position="40"/>
        <end position="67"/>
    </location>
</feature>
<accession>A0A7G1NBX2</accession>
<dbReference type="InterPro" id="IPR046224">
    <property type="entry name" value="DUF6257"/>
</dbReference>
<organism evidence="2 3">
    <name type="scientific">Streptomyces tuirus</name>
    <dbReference type="NCBI Taxonomy" id="68278"/>
    <lineage>
        <taxon>Bacteria</taxon>
        <taxon>Bacillati</taxon>
        <taxon>Actinomycetota</taxon>
        <taxon>Actinomycetes</taxon>
        <taxon>Kitasatosporales</taxon>
        <taxon>Streptomycetaceae</taxon>
        <taxon>Streptomyces</taxon>
    </lineage>
</organism>
<dbReference type="Pfam" id="PF19771">
    <property type="entry name" value="DUF6257"/>
    <property type="match status" value="1"/>
</dbReference>
<gene>
    <name evidence="2" type="ORF">GCM10017668_21320</name>
</gene>
<keyword evidence="1" id="KW-0175">Coiled coil</keyword>
<dbReference type="AlphaFoldDB" id="A0A7G1NBX2"/>
<evidence type="ECO:0000256" key="1">
    <source>
        <dbReference type="SAM" id="Coils"/>
    </source>
</evidence>
<proteinExistence type="predicted"/>
<evidence type="ECO:0000313" key="3">
    <source>
        <dbReference type="Proteomes" id="UP000516373"/>
    </source>
</evidence>
<dbReference type="Proteomes" id="UP000516373">
    <property type="component" value="Chromosome"/>
</dbReference>